<sequence length="76" mass="8061">TETRGQLVGEGGEDGKDTERTCAMAVMRQRRAETSRRPEPETPAKASALGALGPSLCKEDEDTSKGIPVLSTKLTS</sequence>
<gene>
    <name evidence="2" type="ORF">P7K49_014972</name>
</gene>
<accession>A0ABQ9V9V9</accession>
<feature type="non-terminal residue" evidence="2">
    <location>
        <position position="76"/>
    </location>
</feature>
<proteinExistence type="predicted"/>
<dbReference type="Proteomes" id="UP001266305">
    <property type="component" value="Unassembled WGS sequence"/>
</dbReference>
<feature type="compositionally biased region" description="Basic and acidic residues" evidence="1">
    <location>
        <begin position="30"/>
        <end position="42"/>
    </location>
</feature>
<dbReference type="EMBL" id="JASSZA010000007">
    <property type="protein sequence ID" value="KAK2105458.1"/>
    <property type="molecule type" value="Genomic_DNA"/>
</dbReference>
<comment type="caution">
    <text evidence="2">The sequence shown here is derived from an EMBL/GenBank/DDBJ whole genome shotgun (WGS) entry which is preliminary data.</text>
</comment>
<evidence type="ECO:0000313" key="2">
    <source>
        <dbReference type="EMBL" id="KAK2105458.1"/>
    </source>
</evidence>
<feature type="non-terminal residue" evidence="2">
    <location>
        <position position="1"/>
    </location>
</feature>
<evidence type="ECO:0000256" key="1">
    <source>
        <dbReference type="SAM" id="MobiDB-lite"/>
    </source>
</evidence>
<keyword evidence="3" id="KW-1185">Reference proteome</keyword>
<name>A0ABQ9V9V9_SAGOE</name>
<feature type="region of interest" description="Disordered" evidence="1">
    <location>
        <begin position="1"/>
        <end position="20"/>
    </location>
</feature>
<evidence type="ECO:0000313" key="3">
    <source>
        <dbReference type="Proteomes" id="UP001266305"/>
    </source>
</evidence>
<reference evidence="2 3" key="1">
    <citation type="submission" date="2023-05" db="EMBL/GenBank/DDBJ databases">
        <title>B98-5 Cell Line De Novo Hybrid Assembly: An Optical Mapping Approach.</title>
        <authorList>
            <person name="Kananen K."/>
            <person name="Auerbach J.A."/>
            <person name="Kautto E."/>
            <person name="Blachly J.S."/>
        </authorList>
    </citation>
    <scope>NUCLEOTIDE SEQUENCE [LARGE SCALE GENOMIC DNA]</scope>
    <source>
        <strain evidence="2">B95-8</strain>
        <tissue evidence="2">Cell line</tissue>
    </source>
</reference>
<feature type="region of interest" description="Disordered" evidence="1">
    <location>
        <begin position="28"/>
        <end position="76"/>
    </location>
</feature>
<organism evidence="2 3">
    <name type="scientific">Saguinus oedipus</name>
    <name type="common">Cotton-top tamarin</name>
    <name type="synonym">Oedipomidas oedipus</name>
    <dbReference type="NCBI Taxonomy" id="9490"/>
    <lineage>
        <taxon>Eukaryota</taxon>
        <taxon>Metazoa</taxon>
        <taxon>Chordata</taxon>
        <taxon>Craniata</taxon>
        <taxon>Vertebrata</taxon>
        <taxon>Euteleostomi</taxon>
        <taxon>Mammalia</taxon>
        <taxon>Eutheria</taxon>
        <taxon>Euarchontoglires</taxon>
        <taxon>Primates</taxon>
        <taxon>Haplorrhini</taxon>
        <taxon>Platyrrhini</taxon>
        <taxon>Cebidae</taxon>
        <taxon>Callitrichinae</taxon>
        <taxon>Saguinus</taxon>
    </lineage>
</organism>
<protein>
    <submittedName>
        <fullName evidence="2">Uncharacterized protein</fullName>
    </submittedName>
</protein>